<feature type="domain" description="PucR C-terminal helix-turn-helix" evidence="3">
    <location>
        <begin position="465"/>
        <end position="523"/>
    </location>
</feature>
<proteinExistence type="inferred from homology"/>
<accession>A0A852RTD0</accession>
<comment type="caution">
    <text evidence="5">The sequence shown here is derived from an EMBL/GenBank/DDBJ whole genome shotgun (WGS) entry which is preliminary data.</text>
</comment>
<gene>
    <name evidence="5" type="ORF">BJ958_003676</name>
</gene>
<dbReference type="Pfam" id="PF13556">
    <property type="entry name" value="HTH_30"/>
    <property type="match status" value="1"/>
</dbReference>
<protein>
    <submittedName>
        <fullName evidence="5">Purine catabolism regulator</fullName>
    </submittedName>
</protein>
<keyword evidence="6" id="KW-1185">Reference proteome</keyword>
<organism evidence="5 6">
    <name type="scientific">Nocardioides kongjuensis</name>
    <dbReference type="NCBI Taxonomy" id="349522"/>
    <lineage>
        <taxon>Bacteria</taxon>
        <taxon>Bacillati</taxon>
        <taxon>Actinomycetota</taxon>
        <taxon>Actinomycetes</taxon>
        <taxon>Propionibacteriales</taxon>
        <taxon>Nocardioidaceae</taxon>
        <taxon>Nocardioides</taxon>
    </lineage>
</organism>
<evidence type="ECO:0000313" key="5">
    <source>
        <dbReference type="EMBL" id="NYD32130.1"/>
    </source>
</evidence>
<evidence type="ECO:0000259" key="3">
    <source>
        <dbReference type="Pfam" id="PF13556"/>
    </source>
</evidence>
<dbReference type="Pfam" id="PF17853">
    <property type="entry name" value="GGDEF_2"/>
    <property type="match status" value="1"/>
</dbReference>
<evidence type="ECO:0000259" key="4">
    <source>
        <dbReference type="Pfam" id="PF17853"/>
    </source>
</evidence>
<evidence type="ECO:0000256" key="1">
    <source>
        <dbReference type="ARBA" id="ARBA00006754"/>
    </source>
</evidence>
<reference evidence="5 6" key="1">
    <citation type="submission" date="2020-07" db="EMBL/GenBank/DDBJ databases">
        <title>Sequencing the genomes of 1000 actinobacteria strains.</title>
        <authorList>
            <person name="Klenk H.-P."/>
        </authorList>
    </citation>
    <scope>NUCLEOTIDE SEQUENCE [LARGE SCALE GENOMIC DNA]</scope>
    <source>
        <strain evidence="5 6">DSM 19082</strain>
    </source>
</reference>
<dbReference type="PANTHER" id="PTHR33744:SF1">
    <property type="entry name" value="DNA-BINDING TRANSCRIPTIONAL ACTIVATOR ADER"/>
    <property type="match status" value="1"/>
</dbReference>
<dbReference type="InterPro" id="IPR012914">
    <property type="entry name" value="PucR_dom"/>
</dbReference>
<evidence type="ECO:0000313" key="6">
    <source>
        <dbReference type="Proteomes" id="UP000582231"/>
    </source>
</evidence>
<dbReference type="Gene3D" id="1.10.10.2840">
    <property type="entry name" value="PucR C-terminal helix-turn-helix domain"/>
    <property type="match status" value="1"/>
</dbReference>
<dbReference type="InterPro" id="IPR042070">
    <property type="entry name" value="PucR_C-HTH_sf"/>
</dbReference>
<dbReference type="InterPro" id="IPR041522">
    <property type="entry name" value="CdaR_GGDEF"/>
</dbReference>
<dbReference type="EMBL" id="JACCBF010000001">
    <property type="protein sequence ID" value="NYD32130.1"/>
    <property type="molecule type" value="Genomic_DNA"/>
</dbReference>
<dbReference type="RefSeq" id="WP_246319066.1">
    <property type="nucleotide sequence ID" value="NZ_BAABEF010000001.1"/>
</dbReference>
<dbReference type="AlphaFoldDB" id="A0A852RTD0"/>
<comment type="similarity">
    <text evidence="1">Belongs to the CdaR family.</text>
</comment>
<evidence type="ECO:0000259" key="2">
    <source>
        <dbReference type="Pfam" id="PF07905"/>
    </source>
</evidence>
<dbReference type="Pfam" id="PF07905">
    <property type="entry name" value="PucR"/>
    <property type="match status" value="1"/>
</dbReference>
<sequence length="534" mass="57921">MAVLTVAEVLRMPVVRQAGPEVLAGAAGLDRPVQWVHSGEPADIASLLRGGDLLLTTGIALPDSDDELRAFATSLSEGDVAGLVIELGRRWRTVPPTLVASCDALGLPLIALVREARFAAVVQAVGERIVDEQLDELREAQRVHDTFTELSIAEAGPSEILDAAQRLAGVAVVLEGEDHRVTDYRSGPDAIGGFLSDWAERSREVRLEGRTTWDRGQGWLVTRLGRRERRWGRLVIASPTEPPQRLIAVAERAAAALALHRLHERDRDSQVRRTHHELLLGLVNDPANAEIHLRCELAGLTVKRRQLVGLTMRPAADGPDPSRPAAPVLDELIAATVHAAHELKLPVLATQSDGRVRALLSLPASADPVKEVDDLATRVGRRHRAVVGAGRPVTGLAEADQTIKESAHVVSSVRAPDPARLVHRLEDVHLRGLLTLMGDDDRLHLFRERELRQLRAYDAQHGSGLVEAVRALVEHPASKSLAAASLHVSRAVFYDRLAKVEKVLGADLNDPDIRVSLHVALLAEELAEELTGPA</sequence>
<feature type="domain" description="Purine catabolism PurC-like" evidence="2">
    <location>
        <begin position="8"/>
        <end position="129"/>
    </location>
</feature>
<dbReference type="Proteomes" id="UP000582231">
    <property type="component" value="Unassembled WGS sequence"/>
</dbReference>
<dbReference type="InterPro" id="IPR025736">
    <property type="entry name" value="PucR_C-HTH_dom"/>
</dbReference>
<name>A0A852RTD0_9ACTN</name>
<feature type="domain" description="CdaR GGDEF-like" evidence="4">
    <location>
        <begin position="288"/>
        <end position="408"/>
    </location>
</feature>
<dbReference type="PANTHER" id="PTHR33744">
    <property type="entry name" value="CARBOHYDRATE DIACID REGULATOR"/>
    <property type="match status" value="1"/>
</dbReference>
<dbReference type="InterPro" id="IPR051448">
    <property type="entry name" value="CdaR-like_regulators"/>
</dbReference>